<feature type="transmembrane region" description="Helical" evidence="6">
    <location>
        <begin position="165"/>
        <end position="184"/>
    </location>
</feature>
<dbReference type="EMBL" id="JAEPES010000003">
    <property type="protein sequence ID" value="MBK4348163.1"/>
    <property type="molecule type" value="Genomic_DNA"/>
</dbReference>
<dbReference type="Gene3D" id="1.20.1250.20">
    <property type="entry name" value="MFS general substrate transporter like domains"/>
    <property type="match status" value="2"/>
</dbReference>
<feature type="transmembrane region" description="Helical" evidence="6">
    <location>
        <begin position="380"/>
        <end position="405"/>
    </location>
</feature>
<dbReference type="InterPro" id="IPR050189">
    <property type="entry name" value="MFS_Efflux_Transporters"/>
</dbReference>
<gene>
    <name evidence="8" type="ORF">IV501_03620</name>
    <name evidence="9" type="ORF">IV501_11005</name>
</gene>
<keyword evidence="5 6" id="KW-0472">Membrane</keyword>
<proteinExistence type="predicted"/>
<dbReference type="Proteomes" id="UP000636458">
    <property type="component" value="Unassembled WGS sequence"/>
</dbReference>
<feature type="transmembrane region" description="Helical" evidence="6">
    <location>
        <begin position="281"/>
        <end position="300"/>
    </location>
</feature>
<comment type="caution">
    <text evidence="9">The sequence shown here is derived from an EMBL/GenBank/DDBJ whole genome shotgun (WGS) entry which is preliminary data.</text>
</comment>
<dbReference type="PANTHER" id="PTHR43124">
    <property type="entry name" value="PURINE EFFLUX PUMP PBUE"/>
    <property type="match status" value="1"/>
</dbReference>
<dbReference type="GO" id="GO:0005886">
    <property type="term" value="C:plasma membrane"/>
    <property type="evidence" value="ECO:0007669"/>
    <property type="project" value="UniProtKB-SubCell"/>
</dbReference>
<evidence type="ECO:0000259" key="7">
    <source>
        <dbReference type="PROSITE" id="PS50850"/>
    </source>
</evidence>
<dbReference type="PANTHER" id="PTHR43124:SF3">
    <property type="entry name" value="CHLORAMPHENICOL EFFLUX PUMP RV0191"/>
    <property type="match status" value="1"/>
</dbReference>
<reference evidence="9" key="1">
    <citation type="submission" date="2021-01" db="EMBL/GenBank/DDBJ databases">
        <title>Lacisediminihabitans sp. nov. strain G11-30, isolated from Antarctic Soil.</title>
        <authorList>
            <person name="Li J."/>
        </authorList>
    </citation>
    <scope>NUCLEOTIDE SEQUENCE</scope>
    <source>
        <strain evidence="9">G11-30</strain>
    </source>
</reference>
<name>A0A934SMA9_9MICO</name>
<evidence type="ECO:0000256" key="2">
    <source>
        <dbReference type="ARBA" id="ARBA00022475"/>
    </source>
</evidence>
<dbReference type="PROSITE" id="PS50850">
    <property type="entry name" value="MFS"/>
    <property type="match status" value="1"/>
</dbReference>
<evidence type="ECO:0000313" key="9">
    <source>
        <dbReference type="EMBL" id="MBK4348163.1"/>
    </source>
</evidence>
<evidence type="ECO:0000256" key="4">
    <source>
        <dbReference type="ARBA" id="ARBA00022989"/>
    </source>
</evidence>
<protein>
    <submittedName>
        <fullName evidence="9">MFS transporter</fullName>
    </submittedName>
</protein>
<dbReference type="InterPro" id="IPR020846">
    <property type="entry name" value="MFS_dom"/>
</dbReference>
<evidence type="ECO:0000256" key="1">
    <source>
        <dbReference type="ARBA" id="ARBA00004651"/>
    </source>
</evidence>
<keyword evidence="4 6" id="KW-1133">Transmembrane helix</keyword>
<feature type="transmembrane region" description="Helical" evidence="6">
    <location>
        <begin position="306"/>
        <end position="329"/>
    </location>
</feature>
<evidence type="ECO:0000313" key="8">
    <source>
        <dbReference type="EMBL" id="MBK4346714.1"/>
    </source>
</evidence>
<dbReference type="SUPFAM" id="SSF103473">
    <property type="entry name" value="MFS general substrate transporter"/>
    <property type="match status" value="1"/>
</dbReference>
<dbReference type="InterPro" id="IPR036259">
    <property type="entry name" value="MFS_trans_sf"/>
</dbReference>
<feature type="transmembrane region" description="Helical" evidence="6">
    <location>
        <begin position="75"/>
        <end position="98"/>
    </location>
</feature>
<evidence type="ECO:0000256" key="3">
    <source>
        <dbReference type="ARBA" id="ARBA00022692"/>
    </source>
</evidence>
<dbReference type="InterPro" id="IPR011701">
    <property type="entry name" value="MFS"/>
</dbReference>
<keyword evidence="2" id="KW-1003">Cell membrane</keyword>
<evidence type="ECO:0000313" key="10">
    <source>
        <dbReference type="Proteomes" id="UP000636458"/>
    </source>
</evidence>
<dbReference type="EMBL" id="JAEPES010000001">
    <property type="protein sequence ID" value="MBK4346714.1"/>
    <property type="molecule type" value="Genomic_DNA"/>
</dbReference>
<feature type="transmembrane region" description="Helical" evidence="6">
    <location>
        <begin position="341"/>
        <end position="360"/>
    </location>
</feature>
<keyword evidence="3 6" id="KW-0812">Transmembrane</keyword>
<accession>A0A934SMA9</accession>
<feature type="transmembrane region" description="Helical" evidence="6">
    <location>
        <begin position="252"/>
        <end position="274"/>
    </location>
</feature>
<sequence length="452" mass="48276">MNSRRSWLIWGVAVFAYMIAVLQRTSLGVSGVAASERFGVTASVLSSLAVVQLVVYAALQIPVGILLDRFGPKRLITIGAALMFLGQIVLAFAPSIGIAIGGRILVGAGDAMTFISVVRLLSSWFQGPILPQLSQWTGNIGQLGQVLSAIPLSLVLHGAGWTQAFLGAASLSAIALVLVILLLADRHTDVEPPVVAPGALRRLRDALARPGTQLGFWSHFVTQSSGTVFTLLWGFPLLTAGLHYSTTEASELLTLIVITGFVSGPVLGILTARFPLRRSNLVLGIVTALGVVWTAVLVWPGSPPPWLIIVLVVVLGIGGPGSLIGFDFARSFNPLRSLGSANGVVNVGGFLASFVMMYLIGVVLDLLNQRRIASGVPSDIFAWDSFRVALCVQYLIVGAGVVFLLHARRRTRRRMQEEEGIQVGPLWVVLVGRWRRRRAARPVNGSSDSLSD</sequence>
<dbReference type="Pfam" id="PF07690">
    <property type="entry name" value="MFS_1"/>
    <property type="match status" value="1"/>
</dbReference>
<dbReference type="GO" id="GO:0022857">
    <property type="term" value="F:transmembrane transporter activity"/>
    <property type="evidence" value="ECO:0007669"/>
    <property type="project" value="InterPro"/>
</dbReference>
<evidence type="ECO:0000256" key="5">
    <source>
        <dbReference type="ARBA" id="ARBA00023136"/>
    </source>
</evidence>
<keyword evidence="10" id="KW-1185">Reference proteome</keyword>
<dbReference type="RefSeq" id="WP_200555022.1">
    <property type="nucleotide sequence ID" value="NZ_JAEPES010000001.1"/>
</dbReference>
<evidence type="ECO:0000256" key="6">
    <source>
        <dbReference type="SAM" id="Phobius"/>
    </source>
</evidence>
<comment type="subcellular location">
    <subcellularLocation>
        <location evidence="1">Cell membrane</location>
        <topology evidence="1">Multi-pass membrane protein</topology>
    </subcellularLocation>
</comment>
<feature type="domain" description="Major facilitator superfamily (MFS) profile" evidence="7">
    <location>
        <begin position="9"/>
        <end position="410"/>
    </location>
</feature>
<feature type="transmembrane region" description="Helical" evidence="6">
    <location>
        <begin position="7"/>
        <end position="26"/>
    </location>
</feature>
<dbReference type="AlphaFoldDB" id="A0A934SMA9"/>
<organism evidence="9 10">
    <name type="scientific">Lacisediminihabitans changchengi</name>
    <dbReference type="NCBI Taxonomy" id="2787634"/>
    <lineage>
        <taxon>Bacteria</taxon>
        <taxon>Bacillati</taxon>
        <taxon>Actinomycetota</taxon>
        <taxon>Actinomycetes</taxon>
        <taxon>Micrococcales</taxon>
        <taxon>Microbacteriaceae</taxon>
        <taxon>Lacisediminihabitans</taxon>
    </lineage>
</organism>
<feature type="transmembrane region" description="Helical" evidence="6">
    <location>
        <begin position="38"/>
        <end position="63"/>
    </location>
</feature>